<dbReference type="RefSeq" id="WP_378602137.1">
    <property type="nucleotide sequence ID" value="NZ_JBHSQN010000003.1"/>
</dbReference>
<dbReference type="Gene3D" id="1.10.357.10">
    <property type="entry name" value="Tetracycline Repressor, domain 2"/>
    <property type="match status" value="1"/>
</dbReference>
<evidence type="ECO:0000256" key="1">
    <source>
        <dbReference type="ARBA" id="ARBA00023015"/>
    </source>
</evidence>
<gene>
    <name evidence="6" type="ORF">ACFP3H_08615</name>
</gene>
<keyword evidence="3" id="KW-0804">Transcription</keyword>
<evidence type="ECO:0000256" key="4">
    <source>
        <dbReference type="PROSITE-ProRule" id="PRU00335"/>
    </source>
</evidence>
<feature type="DNA-binding region" description="H-T-H motif" evidence="4">
    <location>
        <begin position="40"/>
        <end position="59"/>
    </location>
</feature>
<evidence type="ECO:0000259" key="5">
    <source>
        <dbReference type="PROSITE" id="PS50977"/>
    </source>
</evidence>
<evidence type="ECO:0000313" key="7">
    <source>
        <dbReference type="Proteomes" id="UP001596223"/>
    </source>
</evidence>
<organism evidence="6 7">
    <name type="scientific">Nocardia lasii</name>
    <dbReference type="NCBI Taxonomy" id="1616107"/>
    <lineage>
        <taxon>Bacteria</taxon>
        <taxon>Bacillati</taxon>
        <taxon>Actinomycetota</taxon>
        <taxon>Actinomycetes</taxon>
        <taxon>Mycobacteriales</taxon>
        <taxon>Nocardiaceae</taxon>
        <taxon>Nocardia</taxon>
    </lineage>
</organism>
<dbReference type="InterPro" id="IPR001647">
    <property type="entry name" value="HTH_TetR"/>
</dbReference>
<dbReference type="PRINTS" id="PR00455">
    <property type="entry name" value="HTHTETR"/>
</dbReference>
<accession>A0ABW1JNW9</accession>
<evidence type="ECO:0000313" key="6">
    <source>
        <dbReference type="EMBL" id="MFC6011111.1"/>
    </source>
</evidence>
<keyword evidence="2 4" id="KW-0238">DNA-binding</keyword>
<keyword evidence="7" id="KW-1185">Reference proteome</keyword>
<dbReference type="InterPro" id="IPR009057">
    <property type="entry name" value="Homeodomain-like_sf"/>
</dbReference>
<evidence type="ECO:0000256" key="2">
    <source>
        <dbReference type="ARBA" id="ARBA00023125"/>
    </source>
</evidence>
<dbReference type="EMBL" id="JBHSQN010000003">
    <property type="protein sequence ID" value="MFC6011111.1"/>
    <property type="molecule type" value="Genomic_DNA"/>
</dbReference>
<sequence>MTDKRRYSTTLRTQQTALTRARVIDAARELFLEHGYIGTTVAAISRSAEVSVQTIYNTVGNKPALLKTVYDTMLAGDDEPIPMIDRPEFRAMHAAETATECLAHYTAIGRMLAHRVLPLVSMALSQAATGDPDLRAFTDTIENERNFGANHLAAHLDRHFGLRPGLTVAEAADTLWALTAPELADRLINRRGWSWDKYQHWLYTVATESLLGPNP</sequence>
<keyword evidence="1" id="KW-0805">Transcription regulation</keyword>
<dbReference type="Proteomes" id="UP001596223">
    <property type="component" value="Unassembled WGS sequence"/>
</dbReference>
<protein>
    <submittedName>
        <fullName evidence="6">TetR/AcrR family transcriptional regulator</fullName>
    </submittedName>
</protein>
<dbReference type="Pfam" id="PF00440">
    <property type="entry name" value="TetR_N"/>
    <property type="match status" value="1"/>
</dbReference>
<proteinExistence type="predicted"/>
<comment type="caution">
    <text evidence="6">The sequence shown here is derived from an EMBL/GenBank/DDBJ whole genome shotgun (WGS) entry which is preliminary data.</text>
</comment>
<name>A0ABW1JNW9_9NOCA</name>
<feature type="domain" description="HTH tetR-type" evidence="5">
    <location>
        <begin position="17"/>
        <end position="77"/>
    </location>
</feature>
<dbReference type="SUPFAM" id="SSF46689">
    <property type="entry name" value="Homeodomain-like"/>
    <property type="match status" value="1"/>
</dbReference>
<dbReference type="InterPro" id="IPR050109">
    <property type="entry name" value="HTH-type_TetR-like_transc_reg"/>
</dbReference>
<evidence type="ECO:0000256" key="3">
    <source>
        <dbReference type="ARBA" id="ARBA00023163"/>
    </source>
</evidence>
<dbReference type="PROSITE" id="PS50977">
    <property type="entry name" value="HTH_TETR_2"/>
    <property type="match status" value="1"/>
</dbReference>
<reference evidence="7" key="1">
    <citation type="journal article" date="2019" name="Int. J. Syst. Evol. Microbiol.">
        <title>The Global Catalogue of Microorganisms (GCM) 10K type strain sequencing project: providing services to taxonomists for standard genome sequencing and annotation.</title>
        <authorList>
            <consortium name="The Broad Institute Genomics Platform"/>
            <consortium name="The Broad Institute Genome Sequencing Center for Infectious Disease"/>
            <person name="Wu L."/>
            <person name="Ma J."/>
        </authorList>
    </citation>
    <scope>NUCLEOTIDE SEQUENCE [LARGE SCALE GENOMIC DNA]</scope>
    <source>
        <strain evidence="7">CCUG 36956</strain>
    </source>
</reference>
<dbReference type="PANTHER" id="PTHR30055">
    <property type="entry name" value="HTH-TYPE TRANSCRIPTIONAL REGULATOR RUTR"/>
    <property type="match status" value="1"/>
</dbReference>
<dbReference type="PANTHER" id="PTHR30055:SF234">
    <property type="entry name" value="HTH-TYPE TRANSCRIPTIONAL REGULATOR BETI"/>
    <property type="match status" value="1"/>
</dbReference>